<organism evidence="2 3">
    <name type="scientific">Vitrella brassicaformis (strain CCMP3155)</name>
    <dbReference type="NCBI Taxonomy" id="1169540"/>
    <lineage>
        <taxon>Eukaryota</taxon>
        <taxon>Sar</taxon>
        <taxon>Alveolata</taxon>
        <taxon>Colpodellida</taxon>
        <taxon>Vitrellaceae</taxon>
        <taxon>Vitrella</taxon>
    </lineage>
</organism>
<proteinExistence type="predicted"/>
<dbReference type="Proteomes" id="UP000041254">
    <property type="component" value="Unassembled WGS sequence"/>
</dbReference>
<reference evidence="2 3" key="1">
    <citation type="submission" date="2014-11" db="EMBL/GenBank/DDBJ databases">
        <authorList>
            <person name="Zhu J."/>
            <person name="Qi W."/>
            <person name="Song R."/>
        </authorList>
    </citation>
    <scope>NUCLEOTIDE SEQUENCE [LARGE SCALE GENOMIC DNA]</scope>
</reference>
<dbReference type="InParanoid" id="A0A0G4EAP8"/>
<accession>A0A0G4EAP8</accession>
<dbReference type="VEuPathDB" id="CryptoDB:Vbra_6806"/>
<keyword evidence="3" id="KW-1185">Reference proteome</keyword>
<feature type="compositionally biased region" description="Basic and acidic residues" evidence="1">
    <location>
        <begin position="499"/>
        <end position="508"/>
    </location>
</feature>
<sequence length="508" mass="55715">MEASGGVRKFPRPGTPHGDILSKSLSRRSLRAPLASLKCSQSRQEQNYTTLRPPLTERENLGLFARNTASVGPKGTVTARRCIPSKSTATLPANRLKLRPPVTLEQGEAVMSPFPPTIQFGSRTPRGEELPVAPLLTRQPMDDKVESMQIGTMRFADSIGQTNMMASAYLPQVFYRTEHSEANTLRERSVGPLLKGVYTHSNFDYRGRAGVGMTDYDDRMGVNFRNQTVSPNSHEYSDYDKGLRVYTPKVVSPREKLLPPPYTRPYTTQPLYRGGYDEISRAEAPLAGASTGRYYGYSGGRGIDAYQTGTAADASVGFVERPAVGVPFPLPMREGQAIAVGELYGPPDRLVWGGPSESSRVSMPFGSVANRPGAHMLPAGVTWTRREGVWRPTPSQKGARVAPTSAQGYLDDVVQATRRTYYGTPAVPDTSGLVAPTPIDPPNPTYRLRGVPETTRRIRKFASLARFPPPPHGGANLGTLICGEDLPDDLFGPRQQRRQYPDTRPFHL</sequence>
<dbReference type="AlphaFoldDB" id="A0A0G4EAP8"/>
<gene>
    <name evidence="2" type="ORF">Vbra_6806</name>
</gene>
<evidence type="ECO:0000313" key="3">
    <source>
        <dbReference type="Proteomes" id="UP000041254"/>
    </source>
</evidence>
<dbReference type="EMBL" id="CDMY01000069">
    <property type="protein sequence ID" value="CEL92348.1"/>
    <property type="molecule type" value="Genomic_DNA"/>
</dbReference>
<protein>
    <submittedName>
        <fullName evidence="2">Uncharacterized protein</fullName>
    </submittedName>
</protein>
<evidence type="ECO:0000313" key="2">
    <source>
        <dbReference type="EMBL" id="CEL92348.1"/>
    </source>
</evidence>
<evidence type="ECO:0000256" key="1">
    <source>
        <dbReference type="SAM" id="MobiDB-lite"/>
    </source>
</evidence>
<feature type="region of interest" description="Disordered" evidence="1">
    <location>
        <begin position="1"/>
        <end position="21"/>
    </location>
</feature>
<feature type="region of interest" description="Disordered" evidence="1">
    <location>
        <begin position="488"/>
        <end position="508"/>
    </location>
</feature>
<name>A0A0G4EAP8_VITBC</name>